<dbReference type="RefSeq" id="WP_167838897.1">
    <property type="nucleotide sequence ID" value="NZ_CP047616.1"/>
</dbReference>
<proteinExistence type="predicted"/>
<evidence type="ECO:0008006" key="3">
    <source>
        <dbReference type="Google" id="ProtNLM"/>
    </source>
</evidence>
<evidence type="ECO:0000313" key="1">
    <source>
        <dbReference type="EMBL" id="QIW54261.1"/>
    </source>
</evidence>
<name>A0A6H0UDQ0_9LACT</name>
<organism evidence="1 2">
    <name type="scientific">Pseudolactococcus raffinolactis</name>
    <dbReference type="NCBI Taxonomy" id="1366"/>
    <lineage>
        <taxon>Bacteria</taxon>
        <taxon>Bacillati</taxon>
        <taxon>Bacillota</taxon>
        <taxon>Bacilli</taxon>
        <taxon>Lactobacillales</taxon>
        <taxon>Streptococcaceae</taxon>
        <taxon>Pseudolactococcus</taxon>
    </lineage>
</organism>
<dbReference type="EMBL" id="CP047616">
    <property type="protein sequence ID" value="QIW54261.1"/>
    <property type="molecule type" value="Genomic_DNA"/>
</dbReference>
<sequence length="154" mass="17565">MTNSKLETMNAETETNLKLAGALNEIVELFTQKDKDLSEVERLQMFDDSLGYLCDNLGIDLDMYEEFKRGDITLENYEDLRKLDKEEQDEPQSVVTVADELKELYSLNDSMFTGDPNHVPKFTDGTVIKQQDLADMNMNGLQRIAEMIGIELGE</sequence>
<dbReference type="AlphaFoldDB" id="A0A6H0UDQ0"/>
<gene>
    <name evidence="1" type="ORF">GU336_08980</name>
</gene>
<accession>A0A6H0UDQ0</accession>
<protein>
    <recommendedName>
        <fullName evidence="3">Prophage ps1 protein 04</fullName>
    </recommendedName>
</protein>
<evidence type="ECO:0000313" key="2">
    <source>
        <dbReference type="Proteomes" id="UP000501945"/>
    </source>
</evidence>
<dbReference type="Proteomes" id="UP000501945">
    <property type="component" value="Chromosome"/>
</dbReference>
<reference evidence="1 2" key="1">
    <citation type="submission" date="2019-12" db="EMBL/GenBank/DDBJ databases">
        <title>Whole genome sequences of Lactococcus raffinolactis strains isolated from sewage.</title>
        <authorList>
            <person name="Ybazeta G."/>
            <person name="Ross M."/>
            <person name="Brabant-Kirwan D."/>
            <person name="Saleh M."/>
            <person name="Dillon J.A."/>
            <person name="Splinter K."/>
            <person name="Nokhbeh R."/>
        </authorList>
    </citation>
    <scope>NUCLEOTIDE SEQUENCE [LARGE SCALE GENOMIC DNA]</scope>
    <source>
        <strain evidence="1 2">Lr_19_5</strain>
    </source>
</reference>